<reference evidence="2 3" key="1">
    <citation type="submission" date="2016-08" db="EMBL/GenBank/DDBJ databases">
        <title>Hymenobacter coccineus sp. nov., Hymenobacter lapidarius sp. nov. and Hymenobacter glacialis sp. nov., isolated from Antarctic soil.</title>
        <authorList>
            <person name="Sedlacek I."/>
            <person name="Kralova S."/>
            <person name="Kyrova K."/>
            <person name="Maslanova I."/>
            <person name="Stankova E."/>
            <person name="Vrbovska V."/>
            <person name="Nemec M."/>
            <person name="Bartak M."/>
            <person name="Svec P."/>
            <person name="Busse H.-J."/>
            <person name="Pantucek R."/>
        </authorList>
    </citation>
    <scope>NUCLEOTIDE SEQUENCE [LARGE SCALE GENOMIC DNA]</scope>
    <source>
        <strain evidence="2 3">CCM 8643</strain>
    </source>
</reference>
<dbReference type="STRING" id="1908237.BEN47_06295"/>
<gene>
    <name evidence="2" type="ORF">BEN47_06295</name>
</gene>
<feature type="chain" id="PRO_5009578251" evidence="1">
    <location>
        <begin position="23"/>
        <end position="293"/>
    </location>
</feature>
<keyword evidence="1" id="KW-0732">Signal</keyword>
<organism evidence="2 3">
    <name type="scientific">Hymenobacter lapidarius</name>
    <dbReference type="NCBI Taxonomy" id="1908237"/>
    <lineage>
        <taxon>Bacteria</taxon>
        <taxon>Pseudomonadati</taxon>
        <taxon>Bacteroidota</taxon>
        <taxon>Cytophagia</taxon>
        <taxon>Cytophagales</taxon>
        <taxon>Hymenobacteraceae</taxon>
        <taxon>Hymenobacter</taxon>
    </lineage>
</organism>
<dbReference type="EMBL" id="MDZB01000175">
    <property type="protein sequence ID" value="OGX80862.1"/>
    <property type="molecule type" value="Genomic_DNA"/>
</dbReference>
<protein>
    <submittedName>
        <fullName evidence="2">Uncharacterized protein</fullName>
    </submittedName>
</protein>
<evidence type="ECO:0000256" key="1">
    <source>
        <dbReference type="SAM" id="SignalP"/>
    </source>
</evidence>
<comment type="caution">
    <text evidence="2">The sequence shown here is derived from an EMBL/GenBank/DDBJ whole genome shotgun (WGS) entry which is preliminary data.</text>
</comment>
<dbReference type="Proteomes" id="UP000176294">
    <property type="component" value="Unassembled WGS sequence"/>
</dbReference>
<evidence type="ECO:0000313" key="3">
    <source>
        <dbReference type="Proteomes" id="UP000176294"/>
    </source>
</evidence>
<evidence type="ECO:0000313" key="2">
    <source>
        <dbReference type="EMBL" id="OGX80862.1"/>
    </source>
</evidence>
<dbReference type="OrthoDB" id="1522692at2"/>
<dbReference type="AlphaFoldDB" id="A0A1G1SQG6"/>
<sequence length="293" mass="31662">MRFFLLVTASLLSLAWCPAAQAGPPQILLDVARFRNLNKVEKGAEVEIYVTIPTQSLTYRQRAPRAFQSAATVTLEVLKADGKPAYREVITLKPPVLNDTTIAIKNPQSFVKRILLPDGKYTLRGTVKDQYRSAGGETTVEKPLVLEGPTGPFFSDIVLLAMPAAKNGGTDNFSRGGYRLTRTPGNIYSRGTENLFFYTELHNAPTTQALRVHYHLTTPDGSAADADGELTPQSGRPTTVVGQLPMGPLPEGPFTLFIEVYGGPGNKKLLAGHRVVGERATAEYAPAGAAVPR</sequence>
<dbReference type="RefSeq" id="WP_070731086.1">
    <property type="nucleotide sequence ID" value="NZ_MDZB01000175.1"/>
</dbReference>
<name>A0A1G1SQG6_9BACT</name>
<proteinExistence type="predicted"/>
<feature type="signal peptide" evidence="1">
    <location>
        <begin position="1"/>
        <end position="22"/>
    </location>
</feature>
<accession>A0A1G1SQG6</accession>
<keyword evidence="3" id="KW-1185">Reference proteome</keyword>